<dbReference type="Gene3D" id="3.40.50.720">
    <property type="entry name" value="NAD(P)-binding Rossmann-like Domain"/>
    <property type="match status" value="1"/>
</dbReference>
<dbReference type="RefSeq" id="WP_067872256.1">
    <property type="nucleotide sequence ID" value="NZ_JAAXOP010000006.1"/>
</dbReference>
<dbReference type="InterPro" id="IPR051604">
    <property type="entry name" value="Ergot_Alk_Oxidoreductase"/>
</dbReference>
<dbReference type="InterPro" id="IPR016040">
    <property type="entry name" value="NAD(P)-bd_dom"/>
</dbReference>
<accession>A0A846XVQ8</accession>
<dbReference type="SUPFAM" id="SSF51735">
    <property type="entry name" value="NAD(P)-binding Rossmann-fold domains"/>
    <property type="match status" value="1"/>
</dbReference>
<reference evidence="2 3" key="1">
    <citation type="submission" date="2020-04" db="EMBL/GenBank/DDBJ databases">
        <title>MicrobeNet Type strains.</title>
        <authorList>
            <person name="Nicholson A.C."/>
        </authorList>
    </citation>
    <scope>NUCLEOTIDE SEQUENCE [LARGE SCALE GENOMIC DNA]</scope>
    <source>
        <strain evidence="2 3">JCM 12354</strain>
    </source>
</reference>
<dbReference type="Gene3D" id="3.90.25.10">
    <property type="entry name" value="UDP-galactose 4-epimerase, domain 1"/>
    <property type="match status" value="1"/>
</dbReference>
<keyword evidence="3" id="KW-1185">Reference proteome</keyword>
<dbReference type="PANTHER" id="PTHR43162">
    <property type="match status" value="1"/>
</dbReference>
<organism evidence="2 3">
    <name type="scientific">Nocardia vermiculata</name>
    <dbReference type="NCBI Taxonomy" id="257274"/>
    <lineage>
        <taxon>Bacteria</taxon>
        <taxon>Bacillati</taxon>
        <taxon>Actinomycetota</taxon>
        <taxon>Actinomycetes</taxon>
        <taxon>Mycobacteriales</taxon>
        <taxon>Nocardiaceae</taxon>
        <taxon>Nocardia</taxon>
    </lineage>
</organism>
<evidence type="ECO:0000313" key="2">
    <source>
        <dbReference type="EMBL" id="NKY51213.1"/>
    </source>
</evidence>
<evidence type="ECO:0000313" key="3">
    <source>
        <dbReference type="Proteomes" id="UP000565711"/>
    </source>
</evidence>
<evidence type="ECO:0000259" key="1">
    <source>
        <dbReference type="Pfam" id="PF13460"/>
    </source>
</evidence>
<protein>
    <submittedName>
        <fullName evidence="2">NAD(P)H-binding protein</fullName>
    </submittedName>
</protein>
<dbReference type="Proteomes" id="UP000565711">
    <property type="component" value="Unassembled WGS sequence"/>
</dbReference>
<name>A0A846XVQ8_9NOCA</name>
<feature type="domain" description="NAD(P)-binding" evidence="1">
    <location>
        <begin position="6"/>
        <end position="177"/>
    </location>
</feature>
<dbReference type="AlphaFoldDB" id="A0A846XVQ8"/>
<gene>
    <name evidence="2" type="ORF">HGA08_13400</name>
</gene>
<sequence>MIAITGATGTIGRVLVRTLLDGGEEVTAISRGTAPLPDGVAHRRADLGDPHGLGAAVAGAEAVFLLFTGPQLVTGPRPAEYLEALRAAEVDRVVLLSSQVAGTRPHLESHARSAAFEQAVRDAEPEWTVLRPSGFFSNTIAWRDSIITENTVYTPFPDIALPMVDPADIAAVAAAALRGGHAGRTYEITGPAPITPREQVQILTRALDRPVRLVELDREQARANLLRFVPPAVADGTLDVLGTPLPGEQATGSGVPDVLGRPATGYTDWAARNRAAFAATSAPVGA</sequence>
<dbReference type="InterPro" id="IPR036291">
    <property type="entry name" value="NAD(P)-bd_dom_sf"/>
</dbReference>
<dbReference type="PANTHER" id="PTHR43162:SF1">
    <property type="entry name" value="PRESTALK A DIFFERENTIATION PROTEIN A"/>
    <property type="match status" value="1"/>
</dbReference>
<comment type="caution">
    <text evidence="2">The sequence shown here is derived from an EMBL/GenBank/DDBJ whole genome shotgun (WGS) entry which is preliminary data.</text>
</comment>
<proteinExistence type="predicted"/>
<dbReference type="Pfam" id="PF13460">
    <property type="entry name" value="NAD_binding_10"/>
    <property type="match status" value="1"/>
</dbReference>
<dbReference type="EMBL" id="JAAXOP010000006">
    <property type="protein sequence ID" value="NKY51213.1"/>
    <property type="molecule type" value="Genomic_DNA"/>
</dbReference>